<dbReference type="InterPro" id="IPR023214">
    <property type="entry name" value="HAD_sf"/>
</dbReference>
<evidence type="ECO:0000313" key="1">
    <source>
        <dbReference type="EMBL" id="KFX51602.1"/>
    </source>
</evidence>
<dbReference type="PANTHER" id="PTHR46191:SF2">
    <property type="entry name" value="HALOACID DEHALOGENASE-LIKE HYDROLASE DOMAIN-CONTAINING PROTEIN 3"/>
    <property type="match status" value="1"/>
</dbReference>
<dbReference type="InterPro" id="IPR044924">
    <property type="entry name" value="HAD-SF_hydro_IA_REG-2-like_cap"/>
</dbReference>
<comment type="caution">
    <text evidence="1">The sequence shown here is derived from an EMBL/GenBank/DDBJ whole genome shotgun (WGS) entry which is preliminary data.</text>
</comment>
<dbReference type="Gene3D" id="1.10.150.720">
    <property type="entry name" value="Haloacid dehalogenase-like hydrolase"/>
    <property type="match status" value="1"/>
</dbReference>
<dbReference type="PANTHER" id="PTHR46191">
    <property type="match status" value="1"/>
</dbReference>
<proteinExistence type="predicted"/>
<dbReference type="Gene3D" id="3.40.50.1000">
    <property type="entry name" value="HAD superfamily/HAD-like"/>
    <property type="match status" value="1"/>
</dbReference>
<dbReference type="eggNOG" id="KOG3085">
    <property type="taxonomic scope" value="Eukaryota"/>
</dbReference>
<protein>
    <recommendedName>
        <fullName evidence="2">Haloacid dehalogenase-like hydrolase domain-containing protein 3</fullName>
    </recommendedName>
</protein>
<gene>
    <name evidence="1" type="ORF">GQ26_0040430</name>
</gene>
<dbReference type="EMBL" id="JPOX01000004">
    <property type="protein sequence ID" value="KFX51602.1"/>
    <property type="molecule type" value="Genomic_DNA"/>
</dbReference>
<reference evidence="1" key="2">
    <citation type="journal article" date="2014" name="PLoS Genet.">
        <title>Signature gene expression reveals novel clues to the molecular mechanisms of dimorphic transition in Penicillium marneffei.</title>
        <authorList>
            <person name="Yang E."/>
            <person name="Wang G."/>
            <person name="Cai J."/>
            <person name="Woo P.C."/>
            <person name="Lau S.K."/>
            <person name="Yuen K.-Y."/>
            <person name="Chow W.-N."/>
            <person name="Lin X."/>
        </authorList>
    </citation>
    <scope>NUCLEOTIDE SEQUENCE</scope>
    <source>
        <strain evidence="1">PM1</strain>
    </source>
</reference>
<dbReference type="GO" id="GO:0005634">
    <property type="term" value="C:nucleus"/>
    <property type="evidence" value="ECO:0007669"/>
    <property type="project" value="TreeGrafter"/>
</dbReference>
<reference key="1">
    <citation type="journal article" date="2014" name="PLoS Genet.">
        <title>Signature Gene Expression Reveals Novel Clues to the Molecular Mechanisms of Dimorphic Transition in Penicillium marneffei.</title>
        <authorList>
            <person name="Yang E."/>
            <person name="Wang G."/>
            <person name="Cai J."/>
            <person name="Woo P.C."/>
            <person name="Lau S.K."/>
            <person name="Yuen K.-Y."/>
            <person name="Chow W.-N."/>
            <person name="Lin X."/>
        </authorList>
    </citation>
    <scope>NUCLEOTIDE SEQUENCE [LARGE SCALE GENOMIC DNA]</scope>
    <source>
        <strain>PM1</strain>
    </source>
</reference>
<evidence type="ECO:0008006" key="2">
    <source>
        <dbReference type="Google" id="ProtNLM"/>
    </source>
</evidence>
<organism evidence="1">
    <name type="scientific">Talaromyces marneffei PM1</name>
    <dbReference type="NCBI Taxonomy" id="1077442"/>
    <lineage>
        <taxon>Eukaryota</taxon>
        <taxon>Fungi</taxon>
        <taxon>Dikarya</taxon>
        <taxon>Ascomycota</taxon>
        <taxon>Pezizomycotina</taxon>
        <taxon>Eurotiomycetes</taxon>
        <taxon>Eurotiomycetidae</taxon>
        <taxon>Eurotiales</taxon>
        <taxon>Trichocomaceae</taxon>
        <taxon>Talaromyces</taxon>
        <taxon>Talaromyces sect. Talaromyces</taxon>
    </lineage>
</organism>
<dbReference type="InterPro" id="IPR036412">
    <property type="entry name" value="HAD-like_sf"/>
</dbReference>
<dbReference type="InterPro" id="IPR051828">
    <property type="entry name" value="HAD-like_hydrolase_domain"/>
</dbReference>
<dbReference type="HOGENOM" id="CLU_045011_8_0_1"/>
<dbReference type="AlphaFoldDB" id="A0A093VGE5"/>
<dbReference type="SUPFAM" id="SSF56784">
    <property type="entry name" value="HAD-like"/>
    <property type="match status" value="1"/>
</dbReference>
<sequence>MAHARQRCLLITFDAFATLFHPLHPIPEIYASVANSYRLSGTPIAPAALQTAFKKAYKAESKAYPNYGREMVLRGEYGGPKQWWTGVIKSTFANALDKPDLQLPGGMVDRLIEIYASKEGYALYEEVRPFFDQLREYKTQQPVFDCIVTGIISNSDDRVSTVLRSLGLSVGRARADEDRSSTLLPGFEEATTTNLEEEGFYSKDLNMVITSYEAGQEKPNRLIFDVAARQVNRLLGAAKWTQYDLDNIDWTRIHVGDDFAKDYQGATDAGWHGILLDRDNTFTDSSDVEVINSLEALLPKIQRHATS</sequence>
<accession>A0A093VGE5</accession>
<name>A0A093VGE5_TALMA</name>